<dbReference type="PROSITE" id="PS51078">
    <property type="entry name" value="ICLR_ED"/>
    <property type="match status" value="1"/>
</dbReference>
<evidence type="ECO:0000256" key="5">
    <source>
        <dbReference type="ARBA" id="ARBA00058938"/>
    </source>
</evidence>
<name>A0A7Z0IKJ6_9ACTN</name>
<dbReference type="Gene3D" id="3.30.450.40">
    <property type="match status" value="1"/>
</dbReference>
<keyword evidence="10" id="KW-1185">Reference proteome</keyword>
<dbReference type="Pfam" id="PF09339">
    <property type="entry name" value="HTH_IclR"/>
    <property type="match status" value="1"/>
</dbReference>
<dbReference type="SUPFAM" id="SSF55781">
    <property type="entry name" value="GAF domain-like"/>
    <property type="match status" value="1"/>
</dbReference>
<dbReference type="GO" id="GO:0045892">
    <property type="term" value="P:negative regulation of DNA-templated transcription"/>
    <property type="evidence" value="ECO:0007669"/>
    <property type="project" value="TreeGrafter"/>
</dbReference>
<keyword evidence="4" id="KW-0804">Transcription</keyword>
<evidence type="ECO:0000256" key="3">
    <source>
        <dbReference type="ARBA" id="ARBA00023125"/>
    </source>
</evidence>
<comment type="caution">
    <text evidence="9">The sequence shown here is derived from an EMBL/GenBank/DDBJ whole genome shotgun (WGS) entry which is preliminary data.</text>
</comment>
<dbReference type="InterPro" id="IPR005471">
    <property type="entry name" value="Tscrpt_reg_IclR_N"/>
</dbReference>
<evidence type="ECO:0000259" key="8">
    <source>
        <dbReference type="PROSITE" id="PS51078"/>
    </source>
</evidence>
<dbReference type="Gene3D" id="1.10.10.10">
    <property type="entry name" value="Winged helix-like DNA-binding domain superfamily/Winged helix DNA-binding domain"/>
    <property type="match status" value="1"/>
</dbReference>
<evidence type="ECO:0000256" key="6">
    <source>
        <dbReference type="ARBA" id="ARBA00070406"/>
    </source>
</evidence>
<dbReference type="Proteomes" id="UP000527616">
    <property type="component" value="Unassembled WGS sequence"/>
</dbReference>
<dbReference type="PROSITE" id="PS51077">
    <property type="entry name" value="HTH_ICLR"/>
    <property type="match status" value="1"/>
</dbReference>
<evidence type="ECO:0000313" key="9">
    <source>
        <dbReference type="EMBL" id="NYI70655.1"/>
    </source>
</evidence>
<dbReference type="GO" id="GO:0003677">
    <property type="term" value="F:DNA binding"/>
    <property type="evidence" value="ECO:0007669"/>
    <property type="project" value="UniProtKB-KW"/>
</dbReference>
<keyword evidence="3" id="KW-0238">DNA-binding</keyword>
<keyword evidence="2" id="KW-0805">Transcription regulation</keyword>
<accession>A0A7Z0IKJ6</accession>
<evidence type="ECO:0000259" key="7">
    <source>
        <dbReference type="PROSITE" id="PS51077"/>
    </source>
</evidence>
<dbReference type="InterPro" id="IPR014757">
    <property type="entry name" value="Tscrpt_reg_IclR_C"/>
</dbReference>
<reference evidence="9 10" key="1">
    <citation type="submission" date="2020-07" db="EMBL/GenBank/DDBJ databases">
        <title>Sequencing the genomes of 1000 actinobacteria strains.</title>
        <authorList>
            <person name="Klenk H.-P."/>
        </authorList>
    </citation>
    <scope>NUCLEOTIDE SEQUENCE [LARGE SCALE GENOMIC DNA]</scope>
    <source>
        <strain evidence="9 10">DSM 103164</strain>
    </source>
</reference>
<proteinExistence type="predicted"/>
<dbReference type="EMBL" id="JACBZS010000001">
    <property type="protein sequence ID" value="NYI70655.1"/>
    <property type="molecule type" value="Genomic_DNA"/>
</dbReference>
<evidence type="ECO:0000256" key="4">
    <source>
        <dbReference type="ARBA" id="ARBA00023163"/>
    </source>
</evidence>
<evidence type="ECO:0000256" key="1">
    <source>
        <dbReference type="ARBA" id="ARBA00022798"/>
    </source>
</evidence>
<dbReference type="Pfam" id="PF01614">
    <property type="entry name" value="IclR_C"/>
    <property type="match status" value="1"/>
</dbReference>
<dbReference type="InterPro" id="IPR029016">
    <property type="entry name" value="GAF-like_dom_sf"/>
</dbReference>
<dbReference type="AlphaFoldDB" id="A0A7Z0IKJ6"/>
<dbReference type="InterPro" id="IPR036390">
    <property type="entry name" value="WH_DNA-bd_sf"/>
</dbReference>
<feature type="domain" description="IclR-ED" evidence="8">
    <location>
        <begin position="70"/>
        <end position="249"/>
    </location>
</feature>
<evidence type="ECO:0000313" key="10">
    <source>
        <dbReference type="Proteomes" id="UP000527616"/>
    </source>
</evidence>
<dbReference type="InterPro" id="IPR050707">
    <property type="entry name" value="HTH_MetabolicPath_Reg"/>
</dbReference>
<feature type="domain" description="HTH iclR-type" evidence="7">
    <location>
        <begin position="8"/>
        <end position="69"/>
    </location>
</feature>
<dbReference type="PANTHER" id="PTHR30136">
    <property type="entry name" value="HELIX-TURN-HELIX TRANSCRIPTIONAL REGULATOR, ICLR FAMILY"/>
    <property type="match status" value="1"/>
</dbReference>
<dbReference type="InterPro" id="IPR036388">
    <property type="entry name" value="WH-like_DNA-bd_sf"/>
</dbReference>
<dbReference type="GO" id="GO:0006071">
    <property type="term" value="P:glycerol metabolic process"/>
    <property type="evidence" value="ECO:0007669"/>
    <property type="project" value="UniProtKB-KW"/>
</dbReference>
<gene>
    <name evidence="9" type="ORF">GGQ54_001215</name>
</gene>
<dbReference type="SMART" id="SM00346">
    <property type="entry name" value="HTH_ICLR"/>
    <property type="match status" value="1"/>
</dbReference>
<organism evidence="9 10">
    <name type="scientific">Naumannella cuiyingiana</name>
    <dbReference type="NCBI Taxonomy" id="1347891"/>
    <lineage>
        <taxon>Bacteria</taxon>
        <taxon>Bacillati</taxon>
        <taxon>Actinomycetota</taxon>
        <taxon>Actinomycetes</taxon>
        <taxon>Propionibacteriales</taxon>
        <taxon>Propionibacteriaceae</taxon>
        <taxon>Naumannella</taxon>
    </lineage>
</organism>
<dbReference type="PANTHER" id="PTHR30136:SF24">
    <property type="entry name" value="HTH-TYPE TRANSCRIPTIONAL REPRESSOR ALLR"/>
    <property type="match status" value="1"/>
</dbReference>
<dbReference type="FunFam" id="1.10.10.10:FF:000056">
    <property type="entry name" value="IclR family transcriptional regulator"/>
    <property type="match status" value="1"/>
</dbReference>
<keyword evidence="1" id="KW-0319">Glycerol metabolism</keyword>
<evidence type="ECO:0000256" key="2">
    <source>
        <dbReference type="ARBA" id="ARBA00023015"/>
    </source>
</evidence>
<dbReference type="SUPFAM" id="SSF46785">
    <property type="entry name" value="Winged helix' DNA-binding domain"/>
    <property type="match status" value="1"/>
</dbReference>
<protein>
    <recommendedName>
        <fullName evidence="6">Glycerol operon regulatory protein</fullName>
    </recommendedName>
</protein>
<sequence>MSAERGSVQSLTRAFEVLEAMADAQGSISLSELSTTTGMPLATIHRILQTLSAGGYVRQEPSREYALGSRLLRLNNAATRALDQVAAPHLRTLVDELGETANLAALEANHAVYVAQAPSRHAMRMFTEVGRRVSLHSTGVGKALLAQLDRDEAARLVARTGLAAATDRTIVTADELLDHLATIREHGWAVDDGEQEVGVRCVATAVPWRPRALAISISGPSERLTMAQLDMIGPLLQRVASALAADLERDIDS</sequence>
<comment type="function">
    <text evidence="5">May be an activator protein for the gylABX operon.</text>
</comment>
<dbReference type="RefSeq" id="WP_343045868.1">
    <property type="nucleotide sequence ID" value="NZ_JACBZS010000001.1"/>
</dbReference>
<dbReference type="GO" id="GO:0003700">
    <property type="term" value="F:DNA-binding transcription factor activity"/>
    <property type="evidence" value="ECO:0007669"/>
    <property type="project" value="TreeGrafter"/>
</dbReference>